<dbReference type="SUPFAM" id="SSF48403">
    <property type="entry name" value="Ankyrin repeat"/>
    <property type="match status" value="1"/>
</dbReference>
<dbReference type="OrthoDB" id="194358at2759"/>
<evidence type="ECO:0000313" key="1">
    <source>
        <dbReference type="EMBL" id="KAH6647211.1"/>
    </source>
</evidence>
<comment type="caution">
    <text evidence="1">The sequence shown here is derived from an EMBL/GenBank/DDBJ whole genome shotgun (WGS) entry which is preliminary data.</text>
</comment>
<evidence type="ECO:0000313" key="2">
    <source>
        <dbReference type="Proteomes" id="UP000758603"/>
    </source>
</evidence>
<sequence length="315" mass="36663">MCEIDILTPFFENINSWCKLTVLVMLSSESWQQKMSCQADLSEHVFELLRPTRPGYFSFCQLLDNLCGTIQVFEWLHGIDFDPFRQFFKIQWRSQRFLYDKTRSPIFFSVNSLFHMERDSRCEYNGDDSTPEDDEFEGTIIEIAAQLGWHHLTILAFLIDHGSGLFNLSAVLHLFSGMWSPIATFSRETLYPGVQGPFPDENVVLRKLLRLGADPDLTLYRLTPLQIATAWSDDAKVRILLEYGADPHMIGSVDGYSWSYESFMLYCNKRILPLYNIRPLEICRSALGDRAGCWWLWWETRTDRSIEGILLSYDI</sequence>
<dbReference type="EMBL" id="JAGPXC010000009">
    <property type="protein sequence ID" value="KAH6647211.1"/>
    <property type="molecule type" value="Genomic_DNA"/>
</dbReference>
<reference evidence="1" key="1">
    <citation type="journal article" date="2021" name="Nat. Commun.">
        <title>Genetic determinants of endophytism in the Arabidopsis root mycobiome.</title>
        <authorList>
            <person name="Mesny F."/>
            <person name="Miyauchi S."/>
            <person name="Thiergart T."/>
            <person name="Pickel B."/>
            <person name="Atanasova L."/>
            <person name="Karlsson M."/>
            <person name="Huettel B."/>
            <person name="Barry K.W."/>
            <person name="Haridas S."/>
            <person name="Chen C."/>
            <person name="Bauer D."/>
            <person name="Andreopoulos W."/>
            <person name="Pangilinan J."/>
            <person name="LaButti K."/>
            <person name="Riley R."/>
            <person name="Lipzen A."/>
            <person name="Clum A."/>
            <person name="Drula E."/>
            <person name="Henrissat B."/>
            <person name="Kohler A."/>
            <person name="Grigoriev I.V."/>
            <person name="Martin F.M."/>
            <person name="Hacquard S."/>
        </authorList>
    </citation>
    <scope>NUCLEOTIDE SEQUENCE</scope>
    <source>
        <strain evidence="1">MPI-SDFR-AT-0073</strain>
    </source>
</reference>
<name>A0A9P8UCW3_9PEZI</name>
<accession>A0A9P8UCW3</accession>
<gene>
    <name evidence="1" type="ORF">BKA67DRAFT_428604</name>
</gene>
<protein>
    <submittedName>
        <fullName evidence="1">Uncharacterized protein</fullName>
    </submittedName>
</protein>
<proteinExistence type="predicted"/>
<dbReference type="RefSeq" id="XP_045953725.1">
    <property type="nucleotide sequence ID" value="XM_046096856.1"/>
</dbReference>
<dbReference type="Proteomes" id="UP000758603">
    <property type="component" value="Unassembled WGS sequence"/>
</dbReference>
<keyword evidence="2" id="KW-1185">Reference proteome</keyword>
<dbReference type="GeneID" id="70125748"/>
<dbReference type="AlphaFoldDB" id="A0A9P8UCW3"/>
<organism evidence="1 2">
    <name type="scientific">Truncatella angustata</name>
    <dbReference type="NCBI Taxonomy" id="152316"/>
    <lineage>
        <taxon>Eukaryota</taxon>
        <taxon>Fungi</taxon>
        <taxon>Dikarya</taxon>
        <taxon>Ascomycota</taxon>
        <taxon>Pezizomycotina</taxon>
        <taxon>Sordariomycetes</taxon>
        <taxon>Xylariomycetidae</taxon>
        <taxon>Amphisphaeriales</taxon>
        <taxon>Sporocadaceae</taxon>
        <taxon>Truncatella</taxon>
    </lineage>
</organism>
<dbReference type="InterPro" id="IPR036770">
    <property type="entry name" value="Ankyrin_rpt-contain_sf"/>
</dbReference>
<dbReference type="Gene3D" id="1.25.40.20">
    <property type="entry name" value="Ankyrin repeat-containing domain"/>
    <property type="match status" value="1"/>
</dbReference>